<feature type="binding site" evidence="8">
    <location>
        <position position="154"/>
    </location>
    <ligand>
        <name>ATP</name>
        <dbReference type="ChEBI" id="CHEBI:30616"/>
    </ligand>
</feature>
<keyword evidence="2 8" id="KW-0963">Cytoplasm</keyword>
<evidence type="ECO:0000256" key="4">
    <source>
        <dbReference type="ARBA" id="ARBA00022741"/>
    </source>
</evidence>
<evidence type="ECO:0000256" key="6">
    <source>
        <dbReference type="ARBA" id="ARBA00023121"/>
    </source>
</evidence>
<gene>
    <name evidence="8 14" type="primary">dnaA</name>
    <name evidence="14" type="ORF">ISP15_04205</name>
</gene>
<protein>
    <recommendedName>
        <fullName evidence="8 9">Chromosomal replication initiator protein DnaA</fullName>
    </recommendedName>
</protein>
<keyword evidence="7 8" id="KW-0238">DNA-binding</keyword>
<evidence type="ECO:0000256" key="3">
    <source>
        <dbReference type="ARBA" id="ARBA00022705"/>
    </source>
</evidence>
<keyword evidence="15" id="KW-1185">Reference proteome</keyword>
<dbReference type="Gene3D" id="3.40.50.300">
    <property type="entry name" value="P-loop containing nucleotide triphosphate hydrolases"/>
    <property type="match status" value="1"/>
</dbReference>
<feature type="region of interest" description="Domain I, interacts with DnaA modulators" evidence="8">
    <location>
        <begin position="1"/>
        <end position="82"/>
    </location>
</feature>
<feature type="domain" description="Chromosomal replication initiator DnaA C-terminal" evidence="13">
    <location>
        <begin position="352"/>
        <end position="421"/>
    </location>
</feature>
<organism evidence="14 15">
    <name type="scientific">Dyella jejuensis</name>
    <dbReference type="NCBI Taxonomy" id="1432009"/>
    <lineage>
        <taxon>Bacteria</taxon>
        <taxon>Pseudomonadati</taxon>
        <taxon>Pseudomonadota</taxon>
        <taxon>Gammaproteobacteria</taxon>
        <taxon>Lysobacterales</taxon>
        <taxon>Rhodanobacteraceae</taxon>
        <taxon>Dyella</taxon>
    </lineage>
</organism>
<evidence type="ECO:0000259" key="13">
    <source>
        <dbReference type="SMART" id="SM00760"/>
    </source>
</evidence>
<dbReference type="HAMAP" id="MF_00377">
    <property type="entry name" value="DnaA_bact"/>
    <property type="match status" value="1"/>
</dbReference>
<keyword evidence="5 8" id="KW-0067">ATP-binding</keyword>
<evidence type="ECO:0000313" key="15">
    <source>
        <dbReference type="Proteomes" id="UP001620461"/>
    </source>
</evidence>
<name>A0ABW8JFA3_9GAMM</name>
<comment type="similarity">
    <text evidence="1 8 11">Belongs to the DnaA family.</text>
</comment>
<feature type="binding site" evidence="8">
    <location>
        <position position="156"/>
    </location>
    <ligand>
        <name>ATP</name>
        <dbReference type="ChEBI" id="CHEBI:30616"/>
    </ligand>
</feature>
<evidence type="ECO:0000259" key="12">
    <source>
        <dbReference type="SMART" id="SM00382"/>
    </source>
</evidence>
<dbReference type="Gene3D" id="1.10.8.60">
    <property type="match status" value="1"/>
</dbReference>
<dbReference type="PRINTS" id="PR00051">
    <property type="entry name" value="DNAA"/>
</dbReference>
<dbReference type="Pfam" id="PF00308">
    <property type="entry name" value="Bac_DnaA"/>
    <property type="match status" value="1"/>
</dbReference>
<dbReference type="InterPro" id="IPR001957">
    <property type="entry name" value="Chromosome_initiator_DnaA"/>
</dbReference>
<evidence type="ECO:0000256" key="1">
    <source>
        <dbReference type="ARBA" id="ARBA00006583"/>
    </source>
</evidence>
<sequence length="444" mass="49931">MSDLWRRCLERLEGELSAEDLHTWLMPLQARDDADGLQLYAPNPYTLDAVRDRYLPQIEAVLTLLKGHSLAVRLEVGSSAIAAAHARPMPGSRPVAAVEPPPVNFNHNLDPHYTFETFVEGKSNQLGKAAAMQVAQNPGRAYNPLLLYGGTGLGKTHLMHAAGNLMREHNPNCKVLYLRSEQFVGSMIEALRTKSMDEFKRRFRSVDALLIDDIQFFAGKDTTQEEFFHTFNALFESKQQIILTCDRYPKEVDKLEPRLKSRLGWGLSVAIEPPDFETRAAILLAKAHEKGVAVSENVAMLLAKRIRSNVRDLEGALNTLAARANFYGKPITTDFAEETLRDLLATHAQAVTVPNIQKIVADYFSVRLQDLLSKRRVRSLARPRQIAMALSKELTEHSLPEIGEAFGGRDHTTVLHACRTIRKLCETDTRMRQDWEQLIRTLTG</sequence>
<dbReference type="Gene3D" id="3.30.300.180">
    <property type="match status" value="1"/>
</dbReference>
<feature type="binding site" evidence="8">
    <location>
        <position position="152"/>
    </location>
    <ligand>
        <name>ATP</name>
        <dbReference type="ChEBI" id="CHEBI:30616"/>
    </ligand>
</feature>
<dbReference type="InterPro" id="IPR038454">
    <property type="entry name" value="DnaA_N_sf"/>
</dbReference>
<keyword evidence="4 8" id="KW-0547">Nucleotide-binding</keyword>
<comment type="subcellular location">
    <subcellularLocation>
        <location evidence="8">Cytoplasm</location>
    </subcellularLocation>
</comment>
<proteinExistence type="inferred from homology"/>
<dbReference type="InterPro" id="IPR010921">
    <property type="entry name" value="Trp_repressor/repl_initiator"/>
</dbReference>
<evidence type="ECO:0000256" key="7">
    <source>
        <dbReference type="ARBA" id="ARBA00023125"/>
    </source>
</evidence>
<feature type="region of interest" description="Domain III, AAA+ region" evidence="8">
    <location>
        <begin position="108"/>
        <end position="324"/>
    </location>
</feature>
<dbReference type="SMART" id="SM00382">
    <property type="entry name" value="AAA"/>
    <property type="match status" value="1"/>
</dbReference>
<dbReference type="Pfam" id="PF08299">
    <property type="entry name" value="Bac_DnaA_C"/>
    <property type="match status" value="1"/>
</dbReference>
<dbReference type="Proteomes" id="UP001620461">
    <property type="component" value="Unassembled WGS sequence"/>
</dbReference>
<evidence type="ECO:0000256" key="9">
    <source>
        <dbReference type="NCBIfam" id="TIGR00362"/>
    </source>
</evidence>
<dbReference type="EMBL" id="JADIKJ010000003">
    <property type="protein sequence ID" value="MFK2899528.1"/>
    <property type="molecule type" value="Genomic_DNA"/>
</dbReference>
<evidence type="ECO:0000256" key="10">
    <source>
        <dbReference type="RuleBase" id="RU000577"/>
    </source>
</evidence>
<feature type="region of interest" description="Domain IV, binds dsDNA" evidence="8">
    <location>
        <begin position="325"/>
        <end position="444"/>
    </location>
</feature>
<dbReference type="InterPro" id="IPR003593">
    <property type="entry name" value="AAA+_ATPase"/>
</dbReference>
<dbReference type="SMART" id="SM00760">
    <property type="entry name" value="Bac_DnaA_C"/>
    <property type="match status" value="1"/>
</dbReference>
<evidence type="ECO:0000256" key="11">
    <source>
        <dbReference type="RuleBase" id="RU004227"/>
    </source>
</evidence>
<keyword evidence="3 8" id="KW-0235">DNA replication</keyword>
<comment type="caution">
    <text evidence="14">The sequence shown here is derived from an EMBL/GenBank/DDBJ whole genome shotgun (WGS) entry which is preliminary data.</text>
</comment>
<dbReference type="InterPro" id="IPR018312">
    <property type="entry name" value="Chromosome_initiator_DnaA_CS"/>
</dbReference>
<evidence type="ECO:0000256" key="8">
    <source>
        <dbReference type="HAMAP-Rule" id="MF_00377"/>
    </source>
</evidence>
<comment type="function">
    <text evidence="8 10">Plays an essential role in the initiation and regulation of chromosomal replication. ATP-DnaA binds to the origin of replication (oriC) to initiate formation of the DNA replication initiation complex once per cell cycle. Binds the DnaA box (a 9 base pair repeat at the origin) and separates the double-stranded (ds)DNA. Forms a right-handed helical filament on oriC DNA; dsDNA binds to the exterior of the filament while single-stranded (ss)DNA is stabiized in the filament's interior. The ATP-DnaA-oriC complex binds and stabilizes one strand of the AT-rich DNA unwinding element (DUE), permitting loading of DNA polymerase. After initiation quickly degrades to an ADP-DnaA complex that is not apt for DNA replication. Binds acidic phospholipids.</text>
</comment>
<reference evidence="14 15" key="1">
    <citation type="submission" date="2020-10" db="EMBL/GenBank/DDBJ databases">
        <title>Phylogeny of dyella-like bacteria.</title>
        <authorList>
            <person name="Fu J."/>
        </authorList>
    </citation>
    <scope>NUCLEOTIDE SEQUENCE [LARGE SCALE GENOMIC DNA]</scope>
    <source>
        <strain evidence="14 15">JP1</strain>
    </source>
</reference>
<comment type="caution">
    <text evidence="8">Lacks conserved residue(s) required for the propagation of feature annotation.</text>
</comment>
<evidence type="ECO:0000256" key="5">
    <source>
        <dbReference type="ARBA" id="ARBA00022840"/>
    </source>
</evidence>
<feature type="domain" description="AAA+ ATPase" evidence="12">
    <location>
        <begin position="141"/>
        <end position="272"/>
    </location>
</feature>
<dbReference type="Pfam" id="PF11638">
    <property type="entry name" value="DnaA_N"/>
    <property type="match status" value="1"/>
</dbReference>
<dbReference type="PANTHER" id="PTHR30050:SF2">
    <property type="entry name" value="CHROMOSOMAL REPLICATION INITIATOR PROTEIN DNAA"/>
    <property type="match status" value="1"/>
</dbReference>
<accession>A0ABW8JFA3</accession>
<comment type="domain">
    <text evidence="8">Domain I is involved in oligomerization and binding regulators, domain II is flexibile and of varying length in different bacteria, domain III forms the AAA+ region, while domain IV binds dsDNA.</text>
</comment>
<feature type="binding site" evidence="8">
    <location>
        <position position="155"/>
    </location>
    <ligand>
        <name>ATP</name>
        <dbReference type="ChEBI" id="CHEBI:30616"/>
    </ligand>
</feature>
<dbReference type="CDD" id="cd06571">
    <property type="entry name" value="Bac_DnaA_C"/>
    <property type="match status" value="1"/>
</dbReference>
<evidence type="ECO:0000256" key="2">
    <source>
        <dbReference type="ARBA" id="ARBA00022490"/>
    </source>
</evidence>
<dbReference type="SUPFAM" id="SSF48295">
    <property type="entry name" value="TrpR-like"/>
    <property type="match status" value="1"/>
</dbReference>
<dbReference type="InterPro" id="IPR013159">
    <property type="entry name" value="DnaA_C"/>
</dbReference>
<dbReference type="InterPro" id="IPR027417">
    <property type="entry name" value="P-loop_NTPase"/>
</dbReference>
<keyword evidence="6 8" id="KW-0446">Lipid-binding</keyword>
<dbReference type="RefSeq" id="WP_404545461.1">
    <property type="nucleotide sequence ID" value="NZ_JADIKJ010000003.1"/>
</dbReference>
<dbReference type="InterPro" id="IPR020591">
    <property type="entry name" value="Chromosome_initiator_DnaA-like"/>
</dbReference>
<evidence type="ECO:0000313" key="14">
    <source>
        <dbReference type="EMBL" id="MFK2899528.1"/>
    </source>
</evidence>
<dbReference type="InterPro" id="IPR013317">
    <property type="entry name" value="DnaA_dom"/>
</dbReference>
<dbReference type="SUPFAM" id="SSF52540">
    <property type="entry name" value="P-loop containing nucleoside triphosphate hydrolases"/>
    <property type="match status" value="1"/>
</dbReference>
<dbReference type="InterPro" id="IPR024633">
    <property type="entry name" value="DnaA_N_dom"/>
</dbReference>
<dbReference type="NCBIfam" id="TIGR00362">
    <property type="entry name" value="DnaA"/>
    <property type="match status" value="1"/>
</dbReference>
<dbReference type="Gene3D" id="1.10.1750.10">
    <property type="match status" value="1"/>
</dbReference>
<dbReference type="PANTHER" id="PTHR30050">
    <property type="entry name" value="CHROMOSOMAL REPLICATION INITIATOR PROTEIN DNAA"/>
    <property type="match status" value="1"/>
</dbReference>
<dbReference type="PROSITE" id="PS01008">
    <property type="entry name" value="DNAA"/>
    <property type="match status" value="1"/>
</dbReference>
<comment type="subunit">
    <text evidence="8">Oligomerizes as a right-handed, spiral filament on DNA at oriC.</text>
</comment>